<feature type="compositionally biased region" description="Low complexity" evidence="12">
    <location>
        <begin position="419"/>
        <end position="428"/>
    </location>
</feature>
<feature type="compositionally biased region" description="Polar residues" evidence="12">
    <location>
        <begin position="368"/>
        <end position="397"/>
    </location>
</feature>
<dbReference type="GO" id="GO:0016020">
    <property type="term" value="C:membrane"/>
    <property type="evidence" value="ECO:0007669"/>
    <property type="project" value="UniProtKB-SubCell"/>
</dbReference>
<evidence type="ECO:0000256" key="10">
    <source>
        <dbReference type="ARBA" id="ARBA00023303"/>
    </source>
</evidence>
<evidence type="ECO:0000256" key="1">
    <source>
        <dbReference type="ARBA" id="ARBA00004141"/>
    </source>
</evidence>
<dbReference type="EMBL" id="UYSU01032439">
    <property type="protein sequence ID" value="VDL89519.1"/>
    <property type="molecule type" value="Genomic_DNA"/>
</dbReference>
<reference evidence="13 14" key="2">
    <citation type="submission" date="2018-11" db="EMBL/GenBank/DDBJ databases">
        <authorList>
            <consortium name="Pathogen Informatics"/>
        </authorList>
    </citation>
    <scope>NUCLEOTIDE SEQUENCE [LARGE SCALE GENOMIC DNA]</scope>
    <source>
        <strain evidence="13 14">NST_G2</strain>
    </source>
</reference>
<dbReference type="Gene3D" id="1.10.287.770">
    <property type="entry name" value="YojJ-like"/>
    <property type="match status" value="1"/>
</dbReference>
<feature type="region of interest" description="Disordered" evidence="12">
    <location>
        <begin position="555"/>
        <end position="590"/>
    </location>
</feature>
<evidence type="ECO:0000256" key="6">
    <source>
        <dbReference type="ARBA" id="ARBA00023053"/>
    </source>
</evidence>
<keyword evidence="5" id="KW-1133">Transmembrane helix</keyword>
<keyword evidence="7 11" id="KW-0406">Ion transport</keyword>
<feature type="compositionally biased region" description="Polar residues" evidence="12">
    <location>
        <begin position="576"/>
        <end position="590"/>
    </location>
</feature>
<evidence type="ECO:0000313" key="15">
    <source>
        <dbReference type="WBParaSite" id="SSLN_0000323401-mRNA-1"/>
    </source>
</evidence>
<dbReference type="STRING" id="70667.A0A183SFY6"/>
<dbReference type="OrthoDB" id="6279509at2759"/>
<dbReference type="GO" id="GO:0005272">
    <property type="term" value="F:sodium channel activity"/>
    <property type="evidence" value="ECO:0007669"/>
    <property type="project" value="UniProtKB-KW"/>
</dbReference>
<evidence type="ECO:0000256" key="5">
    <source>
        <dbReference type="ARBA" id="ARBA00022989"/>
    </source>
</evidence>
<dbReference type="WBParaSite" id="SSLN_0000323401-mRNA-1">
    <property type="protein sequence ID" value="SSLN_0000323401-mRNA-1"/>
    <property type="gene ID" value="SSLN_0000323401"/>
</dbReference>
<evidence type="ECO:0000256" key="8">
    <source>
        <dbReference type="ARBA" id="ARBA00023136"/>
    </source>
</evidence>
<keyword evidence="8" id="KW-0472">Membrane</keyword>
<dbReference type="Pfam" id="PF00858">
    <property type="entry name" value="ASC"/>
    <property type="match status" value="1"/>
</dbReference>
<evidence type="ECO:0000256" key="7">
    <source>
        <dbReference type="ARBA" id="ARBA00023065"/>
    </source>
</evidence>
<dbReference type="InterPro" id="IPR001873">
    <property type="entry name" value="ENaC"/>
</dbReference>
<comment type="similarity">
    <text evidence="11">Belongs to the amiloride-sensitive sodium channel (TC 1.A.6) family.</text>
</comment>
<evidence type="ECO:0000256" key="3">
    <source>
        <dbReference type="ARBA" id="ARBA00022461"/>
    </source>
</evidence>
<accession>A0A183SFY6</accession>
<evidence type="ECO:0000313" key="13">
    <source>
        <dbReference type="EMBL" id="VDL89519.1"/>
    </source>
</evidence>
<feature type="compositionally biased region" description="Polar residues" evidence="12">
    <location>
        <begin position="444"/>
        <end position="453"/>
    </location>
</feature>
<dbReference type="Proteomes" id="UP000275846">
    <property type="component" value="Unassembled WGS sequence"/>
</dbReference>
<evidence type="ECO:0000256" key="2">
    <source>
        <dbReference type="ARBA" id="ARBA00022448"/>
    </source>
</evidence>
<gene>
    <name evidence="13" type="ORF">SSLN_LOCUS3134</name>
</gene>
<feature type="compositionally biased region" description="Basic and acidic residues" evidence="12">
    <location>
        <begin position="482"/>
        <end position="497"/>
    </location>
</feature>
<keyword evidence="10 11" id="KW-0407">Ion channel</keyword>
<sequence>MGYKNFRGGANFVEYNYTFEDCVANRKQKYIFSVCGCHSDELFVPFEQSESNAKAGKPKGDVAVSTFCRDIRGKTSQTIHKNYMCHKKMIELATTAVLDAYISPDMLHYSRLDPDKRKVLRHGVCPLPCHKMIYETKHFEIKRLPKEFQLKPAALSTYIKSLQESKLKNPRLEEVWKTSQSGLPADELIIVDIRLVRERVDRWQEELTKSAFNLMADIGGTLGLCAGISFLSSFFLFIFFGNAFYHGLMGLVYWFWWSVFQGGPPATPLPDKSSLGGDRTSQVLPRNTFMEEEDVTWGRRRTASRVLKQHTGSDFTNFGPGGWMLSSKGFGTGADKSKSSGDPDTIQRPLISSVLQDVENSPLIHSPETVSPPKTTSPSVEVQQLAPTAQLTSQRKSLTPAEITPADDYATPASKTVRTAADTTAAEVEAADADGPRSGVGKEQNLTVPTNTDQEVRARRSTVKPLAGAAGARADVTVLEGDEARSEDGDERTREGSSRIPDNGMQPSTGENKPLTADGWPTRASISQTATHPLTKTSDVPVIPTVKIADTEGMGARKMMDGPSKVSVPELDSKPDTNPQPTKSTRVDQLQVRSSMSRYLVADSRQREKAGGPAAVVPPHMIAAAAKTPLPEGPVGMAFAQLVSTYEKTSDGGVKLPELETISPISASQTPPLANFAPRELRTVPAKTPAWDATPEISVTAEHTFQGIRNRGTEDDRGEIPVTGRVSILKNKPHDVISGPVGRHNEPDGGGISIGVEGAVPKSILSVTGTDPSKKLPLFPPPVTPTMGGFTGPNTRAMEPVASTPPRGTGQLPGPAERLFASQFAVPRFVPTCPPRAPVMERLNLEESSGDGTTAYIYTVPARGEVDSYPLLPIARQEDMQDYLRNKYGRKKTKMKRTEEEKLLKINYKNSHRNRKMGGVDM</sequence>
<reference evidence="15" key="1">
    <citation type="submission" date="2016-06" db="UniProtKB">
        <authorList>
            <consortium name="WormBaseParasite"/>
        </authorList>
    </citation>
    <scope>IDENTIFICATION</scope>
</reference>
<keyword evidence="9 11" id="KW-0739">Sodium transport</keyword>
<evidence type="ECO:0000256" key="11">
    <source>
        <dbReference type="RuleBase" id="RU000679"/>
    </source>
</evidence>
<evidence type="ECO:0000313" key="14">
    <source>
        <dbReference type="Proteomes" id="UP000275846"/>
    </source>
</evidence>
<evidence type="ECO:0000256" key="12">
    <source>
        <dbReference type="SAM" id="MobiDB-lite"/>
    </source>
</evidence>
<keyword evidence="2 11" id="KW-0813">Transport</keyword>
<organism evidence="15">
    <name type="scientific">Schistocephalus solidus</name>
    <name type="common">Tapeworm</name>
    <dbReference type="NCBI Taxonomy" id="70667"/>
    <lineage>
        <taxon>Eukaryota</taxon>
        <taxon>Metazoa</taxon>
        <taxon>Spiralia</taxon>
        <taxon>Lophotrochozoa</taxon>
        <taxon>Platyhelminthes</taxon>
        <taxon>Cestoda</taxon>
        <taxon>Eucestoda</taxon>
        <taxon>Diphyllobothriidea</taxon>
        <taxon>Diphyllobothriidae</taxon>
        <taxon>Schistocephalus</taxon>
    </lineage>
</organism>
<keyword evidence="6" id="KW-0915">Sodium</keyword>
<keyword evidence="14" id="KW-1185">Reference proteome</keyword>
<keyword evidence="3 11" id="KW-0894">Sodium channel</keyword>
<evidence type="ECO:0000256" key="9">
    <source>
        <dbReference type="ARBA" id="ARBA00023201"/>
    </source>
</evidence>
<comment type="subcellular location">
    <subcellularLocation>
        <location evidence="1">Membrane</location>
        <topology evidence="1">Multi-pass membrane protein</topology>
    </subcellularLocation>
</comment>
<feature type="region of interest" description="Disordered" evidence="12">
    <location>
        <begin position="363"/>
        <end position="519"/>
    </location>
</feature>
<dbReference type="AlphaFoldDB" id="A0A183SFY6"/>
<protein>
    <submittedName>
        <fullName evidence="15">SWIM-type domain-containing protein</fullName>
    </submittedName>
</protein>
<proteinExistence type="inferred from homology"/>
<name>A0A183SFY6_SCHSO</name>
<keyword evidence="4 11" id="KW-0812">Transmembrane</keyword>
<evidence type="ECO:0000256" key="4">
    <source>
        <dbReference type="ARBA" id="ARBA00022692"/>
    </source>
</evidence>